<keyword evidence="4" id="KW-1185">Reference proteome</keyword>
<dbReference type="PANTHER" id="PTHR40465">
    <property type="entry name" value="CHROMOSOME 1, WHOLE GENOME SHOTGUN SEQUENCE"/>
    <property type="match status" value="1"/>
</dbReference>
<reference evidence="3" key="2">
    <citation type="journal article" date="2020" name="Nat. Commun.">
        <title>Large-scale genome sequencing of mycorrhizal fungi provides insights into the early evolution of symbiotic traits.</title>
        <authorList>
            <person name="Miyauchi S."/>
            <person name="Kiss E."/>
            <person name="Kuo A."/>
            <person name="Drula E."/>
            <person name="Kohler A."/>
            <person name="Sanchez-Garcia M."/>
            <person name="Morin E."/>
            <person name="Andreopoulos B."/>
            <person name="Barry K.W."/>
            <person name="Bonito G."/>
            <person name="Buee M."/>
            <person name="Carver A."/>
            <person name="Chen C."/>
            <person name="Cichocki N."/>
            <person name="Clum A."/>
            <person name="Culley D."/>
            <person name="Crous P.W."/>
            <person name="Fauchery L."/>
            <person name="Girlanda M."/>
            <person name="Hayes R.D."/>
            <person name="Keri Z."/>
            <person name="LaButti K."/>
            <person name="Lipzen A."/>
            <person name="Lombard V."/>
            <person name="Magnuson J."/>
            <person name="Maillard F."/>
            <person name="Murat C."/>
            <person name="Nolan M."/>
            <person name="Ohm R.A."/>
            <person name="Pangilinan J."/>
            <person name="Pereira M.F."/>
            <person name="Perotto S."/>
            <person name="Peter M."/>
            <person name="Pfister S."/>
            <person name="Riley R."/>
            <person name="Sitrit Y."/>
            <person name="Stielow J.B."/>
            <person name="Szollosi G."/>
            <person name="Zifcakova L."/>
            <person name="Stursova M."/>
            <person name="Spatafora J.W."/>
            <person name="Tedersoo L."/>
            <person name="Vaario L.M."/>
            <person name="Yamada A."/>
            <person name="Yan M."/>
            <person name="Wang P."/>
            <person name="Xu J."/>
            <person name="Bruns T."/>
            <person name="Baldrian P."/>
            <person name="Vilgalys R."/>
            <person name="Dunand C."/>
            <person name="Henrissat B."/>
            <person name="Grigoriev I.V."/>
            <person name="Hibbett D."/>
            <person name="Nagy L.G."/>
            <person name="Martin F.M."/>
        </authorList>
    </citation>
    <scope>NUCLEOTIDE SEQUENCE</scope>
    <source>
        <strain evidence="3">BED1</strain>
    </source>
</reference>
<keyword evidence="1" id="KW-0812">Transmembrane</keyword>
<accession>A0AAD4GMC8</accession>
<feature type="transmembrane region" description="Helical" evidence="1">
    <location>
        <begin position="208"/>
        <end position="231"/>
    </location>
</feature>
<dbReference type="PANTHER" id="PTHR40465:SF1">
    <property type="entry name" value="DUF6534 DOMAIN-CONTAINING PROTEIN"/>
    <property type="match status" value="1"/>
</dbReference>
<sequence length="329" mass="36136">MATSGTASGIDLSDSWGSTLAAVFVSLILYGVSILQTFLYYERYTEDSIILKLLVAWVFVLDTLHTLLISAGVWQYFVVHFADDDFLAHTHAPLLISIVVTSAVSTSVQSFFIYRIWFLMRSRFRWLFPVVLFPFVVAQLVLGTFYTVVAMAFQTSVSAVSGPLLTKVANALNGAATAVDITITIALCALLAMGRTGYADTDQMLRRLIFISVNTGLSSALFAFLSVLLLVIYPTDLIFTALYYPLCTVYCNTLLANLNARSFVRGGTETRQLRVNRLSSLVWRQTITVHADAEADLRTDADTEANTDSVSEVGGLCMARMEPLPAVNV</sequence>
<protein>
    <recommendedName>
        <fullName evidence="2">DUF6534 domain-containing protein</fullName>
    </recommendedName>
</protein>
<evidence type="ECO:0000259" key="2">
    <source>
        <dbReference type="Pfam" id="PF20152"/>
    </source>
</evidence>
<keyword evidence="1" id="KW-1133">Transmembrane helix</keyword>
<feature type="transmembrane region" description="Helical" evidence="1">
    <location>
        <begin position="126"/>
        <end position="153"/>
    </location>
</feature>
<dbReference type="Proteomes" id="UP001194468">
    <property type="component" value="Unassembled WGS sequence"/>
</dbReference>
<evidence type="ECO:0000313" key="3">
    <source>
        <dbReference type="EMBL" id="KAF8452587.1"/>
    </source>
</evidence>
<feature type="transmembrane region" description="Helical" evidence="1">
    <location>
        <begin position="237"/>
        <end position="255"/>
    </location>
</feature>
<dbReference type="AlphaFoldDB" id="A0AAD4GMC8"/>
<feature type="domain" description="DUF6534" evidence="2">
    <location>
        <begin position="176"/>
        <end position="262"/>
    </location>
</feature>
<gene>
    <name evidence="3" type="ORF">L210DRAFT_3639079</name>
</gene>
<evidence type="ECO:0000313" key="4">
    <source>
        <dbReference type="Proteomes" id="UP001194468"/>
    </source>
</evidence>
<proteinExistence type="predicted"/>
<feature type="transmembrane region" description="Helical" evidence="1">
    <location>
        <begin position="94"/>
        <end position="114"/>
    </location>
</feature>
<feature type="transmembrane region" description="Helical" evidence="1">
    <location>
        <begin position="173"/>
        <end position="196"/>
    </location>
</feature>
<dbReference type="Pfam" id="PF20152">
    <property type="entry name" value="DUF6534"/>
    <property type="match status" value="1"/>
</dbReference>
<evidence type="ECO:0000256" key="1">
    <source>
        <dbReference type="SAM" id="Phobius"/>
    </source>
</evidence>
<keyword evidence="1" id="KW-0472">Membrane</keyword>
<feature type="transmembrane region" description="Helical" evidence="1">
    <location>
        <begin position="20"/>
        <end position="41"/>
    </location>
</feature>
<dbReference type="EMBL" id="WHUW01000001">
    <property type="protein sequence ID" value="KAF8452587.1"/>
    <property type="molecule type" value="Genomic_DNA"/>
</dbReference>
<reference evidence="3" key="1">
    <citation type="submission" date="2019-10" db="EMBL/GenBank/DDBJ databases">
        <authorList>
            <consortium name="DOE Joint Genome Institute"/>
            <person name="Kuo A."/>
            <person name="Miyauchi S."/>
            <person name="Kiss E."/>
            <person name="Drula E."/>
            <person name="Kohler A."/>
            <person name="Sanchez-Garcia M."/>
            <person name="Andreopoulos B."/>
            <person name="Barry K.W."/>
            <person name="Bonito G."/>
            <person name="Buee M."/>
            <person name="Carver A."/>
            <person name="Chen C."/>
            <person name="Cichocki N."/>
            <person name="Clum A."/>
            <person name="Culley D."/>
            <person name="Crous P.W."/>
            <person name="Fauchery L."/>
            <person name="Girlanda M."/>
            <person name="Hayes R."/>
            <person name="Keri Z."/>
            <person name="LaButti K."/>
            <person name="Lipzen A."/>
            <person name="Lombard V."/>
            <person name="Magnuson J."/>
            <person name="Maillard F."/>
            <person name="Morin E."/>
            <person name="Murat C."/>
            <person name="Nolan M."/>
            <person name="Ohm R."/>
            <person name="Pangilinan J."/>
            <person name="Pereira M."/>
            <person name="Perotto S."/>
            <person name="Peter M."/>
            <person name="Riley R."/>
            <person name="Sitrit Y."/>
            <person name="Stielow B."/>
            <person name="Szollosi G."/>
            <person name="Zifcakova L."/>
            <person name="Stursova M."/>
            <person name="Spatafora J.W."/>
            <person name="Tedersoo L."/>
            <person name="Vaario L.-M."/>
            <person name="Yamada A."/>
            <person name="Yan M."/>
            <person name="Wang P."/>
            <person name="Xu J."/>
            <person name="Bruns T."/>
            <person name="Baldrian P."/>
            <person name="Vilgalys R."/>
            <person name="Henrissat B."/>
            <person name="Grigoriev I.V."/>
            <person name="Hibbett D."/>
            <person name="Nagy L.G."/>
            <person name="Martin F.M."/>
        </authorList>
    </citation>
    <scope>NUCLEOTIDE SEQUENCE</scope>
    <source>
        <strain evidence="3">BED1</strain>
    </source>
</reference>
<organism evidence="3 4">
    <name type="scientific">Boletus edulis BED1</name>
    <dbReference type="NCBI Taxonomy" id="1328754"/>
    <lineage>
        <taxon>Eukaryota</taxon>
        <taxon>Fungi</taxon>
        <taxon>Dikarya</taxon>
        <taxon>Basidiomycota</taxon>
        <taxon>Agaricomycotina</taxon>
        <taxon>Agaricomycetes</taxon>
        <taxon>Agaricomycetidae</taxon>
        <taxon>Boletales</taxon>
        <taxon>Boletineae</taxon>
        <taxon>Boletaceae</taxon>
        <taxon>Boletoideae</taxon>
        <taxon>Boletus</taxon>
    </lineage>
</organism>
<dbReference type="InterPro" id="IPR045339">
    <property type="entry name" value="DUF6534"/>
</dbReference>
<comment type="caution">
    <text evidence="3">The sequence shown here is derived from an EMBL/GenBank/DDBJ whole genome shotgun (WGS) entry which is preliminary data.</text>
</comment>
<name>A0AAD4GMC8_BOLED</name>
<feature type="transmembrane region" description="Helical" evidence="1">
    <location>
        <begin position="53"/>
        <end position="74"/>
    </location>
</feature>